<dbReference type="InterPro" id="IPR000008">
    <property type="entry name" value="C2_dom"/>
</dbReference>
<comment type="caution">
    <text evidence="3">The sequence shown here is derived from an EMBL/GenBank/DDBJ whole genome shotgun (WGS) entry which is preliminary data.</text>
</comment>
<dbReference type="Pfam" id="PF23025">
    <property type="entry name" value="YbjQ_2"/>
    <property type="match status" value="3"/>
</dbReference>
<dbReference type="Gene3D" id="2.60.40.150">
    <property type="entry name" value="C2 domain"/>
    <property type="match status" value="1"/>
</dbReference>
<dbReference type="GO" id="GO:0065002">
    <property type="term" value="P:intracellular protein transmembrane transport"/>
    <property type="evidence" value="ECO:0007669"/>
    <property type="project" value="TreeGrafter"/>
</dbReference>
<feature type="compositionally biased region" description="Basic residues" evidence="1">
    <location>
        <begin position="802"/>
        <end position="826"/>
    </location>
</feature>
<feature type="compositionally biased region" description="Basic and acidic residues" evidence="1">
    <location>
        <begin position="128"/>
        <end position="144"/>
    </location>
</feature>
<dbReference type="InterPro" id="IPR056431">
    <property type="entry name" value="C2CD5_YbjQ-rel_dom"/>
</dbReference>
<feature type="region of interest" description="Disordered" evidence="1">
    <location>
        <begin position="1181"/>
        <end position="1302"/>
    </location>
</feature>
<dbReference type="InterPro" id="IPR035892">
    <property type="entry name" value="C2_domain_sf"/>
</dbReference>
<feature type="region of interest" description="Disordered" evidence="1">
    <location>
        <begin position="1438"/>
        <end position="1484"/>
    </location>
</feature>
<dbReference type="Pfam" id="PF00168">
    <property type="entry name" value="C2"/>
    <property type="match status" value="1"/>
</dbReference>
<feature type="compositionally biased region" description="Polar residues" evidence="1">
    <location>
        <begin position="1236"/>
        <end position="1249"/>
    </location>
</feature>
<dbReference type="GO" id="GO:0090314">
    <property type="term" value="P:positive regulation of protein targeting to membrane"/>
    <property type="evidence" value="ECO:0007669"/>
    <property type="project" value="TreeGrafter"/>
</dbReference>
<dbReference type="GO" id="GO:0031340">
    <property type="term" value="P:positive regulation of vesicle fusion"/>
    <property type="evidence" value="ECO:0007669"/>
    <property type="project" value="TreeGrafter"/>
</dbReference>
<protein>
    <recommendedName>
        <fullName evidence="2">C2 domain-containing protein</fullName>
    </recommendedName>
</protein>
<feature type="region of interest" description="Disordered" evidence="1">
    <location>
        <begin position="802"/>
        <end position="902"/>
    </location>
</feature>
<dbReference type="PANTHER" id="PTHR37412">
    <property type="entry name" value="C2 DOMAIN-CONTAINING PROTEIN 5"/>
    <property type="match status" value="1"/>
</dbReference>
<feature type="domain" description="C2" evidence="2">
    <location>
        <begin position="1"/>
        <end position="121"/>
    </location>
</feature>
<keyword evidence="4" id="KW-1185">Reference proteome</keyword>
<organism evidence="3 4">
    <name type="scientific">Triparma laevis f. longispina</name>
    <dbReference type="NCBI Taxonomy" id="1714387"/>
    <lineage>
        <taxon>Eukaryota</taxon>
        <taxon>Sar</taxon>
        <taxon>Stramenopiles</taxon>
        <taxon>Ochrophyta</taxon>
        <taxon>Bolidophyceae</taxon>
        <taxon>Parmales</taxon>
        <taxon>Triparmaceae</taxon>
        <taxon>Triparma</taxon>
    </lineage>
</organism>
<dbReference type="PROSITE" id="PS50004">
    <property type="entry name" value="C2"/>
    <property type="match status" value="1"/>
</dbReference>
<name>A0A9W7AK62_9STRA</name>
<feature type="region of interest" description="Disordered" evidence="1">
    <location>
        <begin position="340"/>
        <end position="362"/>
    </location>
</feature>
<feature type="compositionally biased region" description="Low complexity" evidence="1">
    <location>
        <begin position="1443"/>
        <end position="1455"/>
    </location>
</feature>
<dbReference type="EMBL" id="BRXW01000605">
    <property type="protein sequence ID" value="GMH69250.1"/>
    <property type="molecule type" value="Genomic_DNA"/>
</dbReference>
<feature type="compositionally biased region" description="Polar residues" evidence="1">
    <location>
        <begin position="1206"/>
        <end position="1227"/>
    </location>
</feature>
<reference evidence="4" key="1">
    <citation type="journal article" date="2023" name="Commun. Biol.">
        <title>Genome analysis of Parmales, the sister group of diatoms, reveals the evolutionary specialization of diatoms from phago-mixotrophs to photoautotrophs.</title>
        <authorList>
            <person name="Ban H."/>
            <person name="Sato S."/>
            <person name="Yoshikawa S."/>
            <person name="Yamada K."/>
            <person name="Nakamura Y."/>
            <person name="Ichinomiya M."/>
            <person name="Sato N."/>
            <person name="Blanc-Mathieu R."/>
            <person name="Endo H."/>
            <person name="Kuwata A."/>
            <person name="Ogata H."/>
        </authorList>
    </citation>
    <scope>NUCLEOTIDE SEQUENCE [LARGE SCALE GENOMIC DNA]</scope>
    <source>
        <strain evidence="4">NIES 3700</strain>
    </source>
</reference>
<dbReference type="GO" id="GO:0005544">
    <property type="term" value="F:calcium-dependent phospholipid binding"/>
    <property type="evidence" value="ECO:0007669"/>
    <property type="project" value="InterPro"/>
</dbReference>
<dbReference type="OrthoDB" id="419768at2759"/>
<dbReference type="InterPro" id="IPR038983">
    <property type="entry name" value="C2CD5"/>
</dbReference>
<feature type="region of interest" description="Disordered" evidence="1">
    <location>
        <begin position="119"/>
        <end position="190"/>
    </location>
</feature>
<dbReference type="PANTHER" id="PTHR37412:SF2">
    <property type="entry name" value="C2 DOMAIN-CONTAINING PROTEIN 5"/>
    <property type="match status" value="1"/>
</dbReference>
<dbReference type="GO" id="GO:0005886">
    <property type="term" value="C:plasma membrane"/>
    <property type="evidence" value="ECO:0007669"/>
    <property type="project" value="TreeGrafter"/>
</dbReference>
<dbReference type="Proteomes" id="UP001165122">
    <property type="component" value="Unassembled WGS sequence"/>
</dbReference>
<feature type="region of interest" description="Disordered" evidence="1">
    <location>
        <begin position="911"/>
        <end position="930"/>
    </location>
</feature>
<dbReference type="SMART" id="SM00239">
    <property type="entry name" value="C2"/>
    <property type="match status" value="1"/>
</dbReference>
<gene>
    <name evidence="3" type="ORF">TrLO_g15203</name>
</gene>
<feature type="compositionally biased region" description="Acidic residues" evidence="1">
    <location>
        <begin position="891"/>
        <end position="902"/>
    </location>
</feature>
<feature type="region of interest" description="Disordered" evidence="1">
    <location>
        <begin position="501"/>
        <end position="563"/>
    </location>
</feature>
<feature type="compositionally biased region" description="Low complexity" evidence="1">
    <location>
        <begin position="851"/>
        <end position="876"/>
    </location>
</feature>
<sequence>MPSVIKVRINSAHSLPLMDRSLTGNTLFTDPYVTVTLGGHSLRSHDKSRTYVGKTEVKRRTTEPVWGEEFRFEVTDDTLLQNEPLVFKVWDSDNYKTDGSIGLVYVNLNPLLMRAGLRNERDDDDDRHDEKDMNDGKNNNDTHNDSQNPKPKPKQAPTYAEVANPHNNPPQPPQSTVSDPQPTDDTDELTIDGLFPIYDTLKGVRGELSLTIKLNFIYNKNPFRDSSAGVQIFPLSELDPSSGFEVVHVFGFVEELGVADDPEYEWKDNFRQARSSNESRQSLLYMLDNSVRRQLCKKVLDMGANALLGYRAGLDVEGDSGIVQRCYGTAVRIAKITDSRFDTPSKKDNPNEDDENDDKDDDNEMLQLITASQTISTSVAKRRENDLDNEVQLLTLQMFGPQVRIRIGGMVTARSVKYLGKLASSLSDQETRDGWWSELRSELRSHAKTLGCTHVVGYIESSTIHDDVCVLSVTGTAATVRGLADLVGEVRMKRQWERKLLVDSNQASKQTSKNNLMDDSDDHRGKKNFMSEGDSSLPGMGKAETGAESDTGVSASEIEENRGGVTQVVTNDRRTAREARRLRNAQRMARRLRKDPSYAQNSGNTRYGRALGLHGLRLAKPCSYCHVPYHHRMAPFSNMKLVPCLLCGKKWVPETILSTTEPPARLPVRGTGVLIEARVCRSRPKATGEADAIAVSEALPFLEYELMRQLMLKLKVLGRNAAFSLKSEVDVGSRLIVATATATALYCEAMPPPRILEISRTIGVRDAEDMQLVRLQRQIETLSAFNRRNLTVSAARALEKKRRKIAERREHARLRKAALKKKRSRRQSFSGLGGDTDKKKTKGEKDKKESSSSSSSSSGGSSSSTTSSSSSSSSSSDETENENEKEAQNGDLEDDPDIGPDLEDLDELAEIVEEGGEGGGNRGTGKRRRKRMYRDDKAPFVLEIEDETDEDIMSVLLDKLLPDGVRVVTSEYMPDRGTGAGGGVCEVENLGMFMVMMRVKWNEAGRGTRNNQWLSGLFQLLYSKLCEDFKKEKGAVILSGLKTQVNLTPDNMIELVCTCMAIREKGDDDDKGLKAIEGGDNAAEIVGEQNKYNEDEERKGELAKRALMEEMEKEVGVLFGWANVQDNQLTTIVEKLSDTAKIVNKRFTGGRFVEEAQKIFGRLDFGSPIFEQKPLKAEGDGLNFEGSVGSPRTGPRSSPVLFGTPKLSSPNSTSRKLAPELTNSNTLPLPPASPLRLTSSKSVPTSSFKTLGIERSKGGAGGEGSVVLEALERKDSEKFEGDTVPGSAASSPKNTPGSLGVRSQMVGHSSQISVQRYSWVPGTTKKAGGITECAVELTPLGHIAGSSVEKYLGFVSMHFVRESRSGELLSGEAASFQHFLIECNAIVRAHVASLGGNAMLCYMAVPAESGGKVYKSQVYNFVSLSGCAVVMKVKNDEEGEQGGIQQSSSWGGNSSDTTGLERVTTTGGFLSSGGGNKSHRKLTM</sequence>
<feature type="compositionally biased region" description="Acidic residues" evidence="1">
    <location>
        <begin position="351"/>
        <end position="362"/>
    </location>
</feature>
<feature type="compositionally biased region" description="Basic and acidic residues" evidence="1">
    <location>
        <begin position="835"/>
        <end position="850"/>
    </location>
</feature>
<feature type="compositionally biased region" description="Basic and acidic residues" evidence="1">
    <location>
        <begin position="1270"/>
        <end position="1281"/>
    </location>
</feature>
<dbReference type="SUPFAM" id="SSF49562">
    <property type="entry name" value="C2 domain (Calcium/lipid-binding domain, CaLB)"/>
    <property type="match status" value="1"/>
</dbReference>
<dbReference type="GO" id="GO:0005509">
    <property type="term" value="F:calcium ion binding"/>
    <property type="evidence" value="ECO:0007669"/>
    <property type="project" value="TreeGrafter"/>
</dbReference>
<dbReference type="Pfam" id="PF23128">
    <property type="entry name" value="YbjQ_4"/>
    <property type="match status" value="1"/>
</dbReference>
<feature type="compositionally biased region" description="Basic residues" evidence="1">
    <location>
        <begin position="584"/>
        <end position="593"/>
    </location>
</feature>
<dbReference type="InterPro" id="IPR057815">
    <property type="entry name" value="C2CD5_C"/>
</dbReference>
<evidence type="ECO:0000313" key="3">
    <source>
        <dbReference type="EMBL" id="GMH69250.1"/>
    </source>
</evidence>
<evidence type="ECO:0000259" key="2">
    <source>
        <dbReference type="PROSITE" id="PS50004"/>
    </source>
</evidence>
<accession>A0A9W7AK62</accession>
<evidence type="ECO:0000313" key="4">
    <source>
        <dbReference type="Proteomes" id="UP001165122"/>
    </source>
</evidence>
<feature type="compositionally biased region" description="Polar residues" evidence="1">
    <location>
        <begin position="1288"/>
        <end position="1297"/>
    </location>
</feature>
<dbReference type="GO" id="GO:0072659">
    <property type="term" value="P:protein localization to plasma membrane"/>
    <property type="evidence" value="ECO:0007669"/>
    <property type="project" value="TreeGrafter"/>
</dbReference>
<dbReference type="GO" id="GO:0010828">
    <property type="term" value="P:positive regulation of D-glucose transmembrane transport"/>
    <property type="evidence" value="ECO:0007669"/>
    <property type="project" value="TreeGrafter"/>
</dbReference>
<feature type="region of interest" description="Disordered" evidence="1">
    <location>
        <begin position="584"/>
        <end position="606"/>
    </location>
</feature>
<dbReference type="SUPFAM" id="SSF117782">
    <property type="entry name" value="YbjQ-like"/>
    <property type="match status" value="1"/>
</dbReference>
<evidence type="ECO:0000256" key="1">
    <source>
        <dbReference type="SAM" id="MobiDB-lite"/>
    </source>
</evidence>
<dbReference type="InterPro" id="IPR035439">
    <property type="entry name" value="UPF0145_dom_sf"/>
</dbReference>
<proteinExistence type="predicted"/>
<feature type="compositionally biased region" description="Basic and acidic residues" evidence="1">
    <location>
        <begin position="340"/>
        <end position="350"/>
    </location>
</feature>
<feature type="compositionally biased region" description="Polar residues" evidence="1">
    <location>
        <begin position="503"/>
        <end position="517"/>
    </location>
</feature>